<name>A0AAP0WRW5_LIQFO</name>
<protein>
    <submittedName>
        <fullName evidence="1">Uncharacterized protein</fullName>
    </submittedName>
</protein>
<dbReference type="AlphaFoldDB" id="A0AAP0WRW5"/>
<reference evidence="1 2" key="1">
    <citation type="journal article" date="2024" name="Plant J.">
        <title>Genome sequences and population genomics reveal climatic adaptation and genomic divergence between two closely related sweetgum species.</title>
        <authorList>
            <person name="Xu W.Q."/>
            <person name="Ren C.Q."/>
            <person name="Zhang X.Y."/>
            <person name="Comes H.P."/>
            <person name="Liu X.H."/>
            <person name="Li Y.G."/>
            <person name="Kettle C.J."/>
            <person name="Jalonen R."/>
            <person name="Gaisberger H."/>
            <person name="Ma Y.Z."/>
            <person name="Qiu Y.X."/>
        </authorList>
    </citation>
    <scope>NUCLEOTIDE SEQUENCE [LARGE SCALE GENOMIC DNA]</scope>
    <source>
        <strain evidence="1">Hangzhou</strain>
    </source>
</reference>
<dbReference type="InterPro" id="IPR042563">
    <property type="entry name" value="Ribosomal_protein_eS8_euk"/>
</dbReference>
<accession>A0AAP0WRW5</accession>
<evidence type="ECO:0000313" key="1">
    <source>
        <dbReference type="EMBL" id="KAK9277299.1"/>
    </source>
</evidence>
<dbReference type="Gene3D" id="1.10.168.20">
    <property type="entry name" value="Ribosomal protein S8e, subdomain"/>
    <property type="match status" value="1"/>
</dbReference>
<sequence>MKVEKCLTFKYSSFASLPLPLCRTGEHPVAAYVVDHRRLLCRQVASCLPASTVAMLKERIVADWPKVVGANLVVDAVHFRQWSFQHYGVDIGRKKKVAAQKDNPEEYLNKSDVNEIFIAILTL</sequence>
<evidence type="ECO:0000313" key="2">
    <source>
        <dbReference type="Proteomes" id="UP001415857"/>
    </source>
</evidence>
<comment type="caution">
    <text evidence="1">The sequence shown here is derived from an EMBL/GenBank/DDBJ whole genome shotgun (WGS) entry which is preliminary data.</text>
</comment>
<dbReference type="Proteomes" id="UP001415857">
    <property type="component" value="Unassembled WGS sequence"/>
</dbReference>
<organism evidence="1 2">
    <name type="scientific">Liquidambar formosana</name>
    <name type="common">Formosan gum</name>
    <dbReference type="NCBI Taxonomy" id="63359"/>
    <lineage>
        <taxon>Eukaryota</taxon>
        <taxon>Viridiplantae</taxon>
        <taxon>Streptophyta</taxon>
        <taxon>Embryophyta</taxon>
        <taxon>Tracheophyta</taxon>
        <taxon>Spermatophyta</taxon>
        <taxon>Magnoliopsida</taxon>
        <taxon>eudicotyledons</taxon>
        <taxon>Gunneridae</taxon>
        <taxon>Pentapetalae</taxon>
        <taxon>Saxifragales</taxon>
        <taxon>Altingiaceae</taxon>
        <taxon>Liquidambar</taxon>
    </lineage>
</organism>
<proteinExistence type="predicted"/>
<keyword evidence="2" id="KW-1185">Reference proteome</keyword>
<dbReference type="EMBL" id="JBBPBK010000010">
    <property type="protein sequence ID" value="KAK9277299.1"/>
    <property type="molecule type" value="Genomic_DNA"/>
</dbReference>
<gene>
    <name evidence="1" type="ORF">L1049_006839</name>
</gene>